<feature type="non-terminal residue" evidence="2">
    <location>
        <position position="1"/>
    </location>
</feature>
<dbReference type="AlphaFoldDB" id="A0A382ZCY3"/>
<reference evidence="2" key="1">
    <citation type="submission" date="2018-05" db="EMBL/GenBank/DDBJ databases">
        <authorList>
            <person name="Lanie J.A."/>
            <person name="Ng W.-L."/>
            <person name="Kazmierczak K.M."/>
            <person name="Andrzejewski T.M."/>
            <person name="Davidsen T.M."/>
            <person name="Wayne K.J."/>
            <person name="Tettelin H."/>
            <person name="Glass J.I."/>
            <person name="Rusch D."/>
            <person name="Podicherti R."/>
            <person name="Tsui H.-C.T."/>
            <person name="Winkler M.E."/>
        </authorList>
    </citation>
    <scope>NUCLEOTIDE SEQUENCE</scope>
</reference>
<name>A0A382ZCY3_9ZZZZ</name>
<evidence type="ECO:0000313" key="2">
    <source>
        <dbReference type="EMBL" id="SVD93332.1"/>
    </source>
</evidence>
<proteinExistence type="predicted"/>
<gene>
    <name evidence="2" type="ORF">METZ01_LOCUS446186</name>
</gene>
<feature type="region of interest" description="Disordered" evidence="1">
    <location>
        <begin position="1"/>
        <end position="24"/>
    </location>
</feature>
<protein>
    <submittedName>
        <fullName evidence="2">Uncharacterized protein</fullName>
    </submittedName>
</protein>
<feature type="compositionally biased region" description="Polar residues" evidence="1">
    <location>
        <begin position="7"/>
        <end position="22"/>
    </location>
</feature>
<organism evidence="2">
    <name type="scientific">marine metagenome</name>
    <dbReference type="NCBI Taxonomy" id="408172"/>
    <lineage>
        <taxon>unclassified sequences</taxon>
        <taxon>metagenomes</taxon>
        <taxon>ecological metagenomes</taxon>
    </lineage>
</organism>
<evidence type="ECO:0000256" key="1">
    <source>
        <dbReference type="SAM" id="MobiDB-lite"/>
    </source>
</evidence>
<dbReference type="EMBL" id="UINC01182876">
    <property type="protein sequence ID" value="SVD93332.1"/>
    <property type="molecule type" value="Genomic_DNA"/>
</dbReference>
<sequence>VPGGDVNSLQGKTGPNTPSGSSAPYGVGGLYGEGRYDYSIQHKSSAACSMASCPCTGIHFK</sequence>
<accession>A0A382ZCY3</accession>